<feature type="compositionally biased region" description="Acidic residues" evidence="1">
    <location>
        <begin position="410"/>
        <end position="433"/>
    </location>
</feature>
<organism evidence="2 3">
    <name type="scientific">Seminavis robusta</name>
    <dbReference type="NCBI Taxonomy" id="568900"/>
    <lineage>
        <taxon>Eukaryota</taxon>
        <taxon>Sar</taxon>
        <taxon>Stramenopiles</taxon>
        <taxon>Ochrophyta</taxon>
        <taxon>Bacillariophyta</taxon>
        <taxon>Bacillariophyceae</taxon>
        <taxon>Bacillariophycidae</taxon>
        <taxon>Naviculales</taxon>
        <taxon>Naviculaceae</taxon>
        <taxon>Seminavis</taxon>
    </lineage>
</organism>
<sequence length="1009" mass="110586">MLINRSCCLSSTDMHEPDAKIRLRQEQQLQDKRDLPEPATCSSNDSCSSSPSSVIELFHPQKQKQHKLPVPVPVKQPTCAHVDTTKLNGIKRRARGVDSPKRAVDTKNVYVSHFTASSNSGSSSEIGSSSSASADTSSHGAGSKSSEDERKAPTSLEAFLQTLHHDPACTSAQHHVQCHASVADQAKNASNVLPPLAQPSSGTTTPKPTVMQGSQHRRQNTSDSTHSKVAAVARGASMAAQEAADDRQQPPPTQTQPLPVLDRPVACPRRQQTLGSDAFPDLLDEIIHAKPEKSVPSSTTTSNKVSPARIVRPKPPRHDKRADARATMQVMKRSVVVHKQHQNDNDNTNDCDNKHKATIENRVHLDRPVPRPVRQPTVEKPSPSSTVQPAISLTPEALLERFSQHVSNTADDDDDDDDDDNNHDARDDDDDTSLDPVTAFETPQRRPTRNYKSTTPTPHPTLHTPAINAWLNMPQQPTQQERWSNSEPILNVRQSELLLNDNSNSERTFAGEDDDENQLPTPLQVALVQQAQATSLMTYCDPSEEDDTTANDTSCDDRMFQAWLKMPPRVCTTHPGEEDSSSIPLYFTNNTTEEKWLATAAAPIQPQQQKATIATAASTPKTTTQGAMATPKNQFCARTPTSIHPDPDICLDISAIEMSMDLSLPSFFSDCRGYINDNMDTLMMQQQHTAPTPLSNRSHNNTSSVTTTTKPSNTQAELQRRMSLPPLQPHRRKPSLHVDDKDHNDNDSPIQALWASMPTMSHNSSNNSSRSTTPRPPKQQQRDLRASWPSIGGGGLLAGDDECVHVPPISRLVRHDDNECPLPSSTTTATAKTTESAVEHPTKPPQLPSPTRRRASMPPLQPHRRKPSLHLEDLDAGSSMSSSSEKSNDDYKVHNPFTAAMWASLPVISSTTITKPSSLPPAMPHRRKPSLTILEDGQEGMIEMWLSSHHKAMDRPCIAADTPPLSPGGVSLASSSASPTRIHHNHRRNDSFACESVCSIVLKEGEVEI</sequence>
<feature type="region of interest" description="Disordered" evidence="1">
    <location>
        <begin position="407"/>
        <end position="465"/>
    </location>
</feature>
<feature type="compositionally biased region" description="Polar residues" evidence="1">
    <location>
        <begin position="295"/>
        <end position="305"/>
    </location>
</feature>
<dbReference type="EMBL" id="CAICTM010000362">
    <property type="protein sequence ID" value="CAB9508844.1"/>
    <property type="molecule type" value="Genomic_DNA"/>
</dbReference>
<evidence type="ECO:0000313" key="2">
    <source>
        <dbReference type="EMBL" id="CAB9508844.1"/>
    </source>
</evidence>
<dbReference type="AlphaFoldDB" id="A0A9N8DXA6"/>
<proteinExistence type="predicted"/>
<evidence type="ECO:0000256" key="1">
    <source>
        <dbReference type="SAM" id="MobiDB-lite"/>
    </source>
</evidence>
<protein>
    <submittedName>
        <fullName evidence="2">Uncharacterized protein</fullName>
    </submittedName>
</protein>
<accession>A0A9N8DXA6</accession>
<feature type="region of interest" description="Disordered" evidence="1">
    <location>
        <begin position="115"/>
        <end position="152"/>
    </location>
</feature>
<feature type="region of interest" description="Disordered" evidence="1">
    <location>
        <begin position="688"/>
        <end position="793"/>
    </location>
</feature>
<dbReference type="Proteomes" id="UP001153069">
    <property type="component" value="Unassembled WGS sequence"/>
</dbReference>
<feature type="compositionally biased region" description="Polar residues" evidence="1">
    <location>
        <begin position="198"/>
        <end position="214"/>
    </location>
</feature>
<feature type="region of interest" description="Disordered" evidence="1">
    <location>
        <begin position="359"/>
        <end position="390"/>
    </location>
</feature>
<feature type="compositionally biased region" description="Low complexity" evidence="1">
    <location>
        <begin position="824"/>
        <end position="836"/>
    </location>
</feature>
<name>A0A9N8DXA6_9STRA</name>
<comment type="caution">
    <text evidence="2">The sequence shown here is derived from an EMBL/GenBank/DDBJ whole genome shotgun (WGS) entry which is preliminary data.</text>
</comment>
<feature type="region of interest" description="Disordered" evidence="1">
    <location>
        <begin position="289"/>
        <end position="323"/>
    </location>
</feature>
<feature type="compositionally biased region" description="Low complexity" evidence="1">
    <location>
        <begin position="695"/>
        <end position="714"/>
    </location>
</feature>
<feature type="compositionally biased region" description="Basic and acidic residues" evidence="1">
    <location>
        <begin position="736"/>
        <end position="746"/>
    </location>
</feature>
<feature type="compositionally biased region" description="Low complexity" evidence="1">
    <location>
        <begin position="116"/>
        <end position="143"/>
    </location>
</feature>
<feature type="region of interest" description="Disordered" evidence="1">
    <location>
        <begin position="814"/>
        <end position="889"/>
    </location>
</feature>
<evidence type="ECO:0000313" key="3">
    <source>
        <dbReference type="Proteomes" id="UP001153069"/>
    </source>
</evidence>
<feature type="compositionally biased region" description="Low complexity" evidence="1">
    <location>
        <begin position="454"/>
        <end position="465"/>
    </location>
</feature>
<feature type="compositionally biased region" description="Low complexity" evidence="1">
    <location>
        <begin position="42"/>
        <end position="53"/>
    </location>
</feature>
<feature type="region of interest" description="Disordered" evidence="1">
    <location>
        <begin position="28"/>
        <end position="67"/>
    </location>
</feature>
<feature type="compositionally biased region" description="Low complexity" evidence="1">
    <location>
        <begin position="230"/>
        <end position="240"/>
    </location>
</feature>
<keyword evidence="3" id="KW-1185">Reference proteome</keyword>
<feature type="region of interest" description="Disordered" evidence="1">
    <location>
        <begin position="192"/>
        <end position="264"/>
    </location>
</feature>
<reference evidence="2" key="1">
    <citation type="submission" date="2020-06" db="EMBL/GenBank/DDBJ databases">
        <authorList>
            <consortium name="Plant Systems Biology data submission"/>
        </authorList>
    </citation>
    <scope>NUCLEOTIDE SEQUENCE</scope>
    <source>
        <strain evidence="2">D6</strain>
    </source>
</reference>
<feature type="compositionally biased region" description="Low complexity" evidence="1">
    <location>
        <begin position="756"/>
        <end position="773"/>
    </location>
</feature>
<gene>
    <name evidence="2" type="ORF">SEMRO_363_G126950.1</name>
</gene>
<feature type="compositionally biased region" description="Basic and acidic residues" evidence="1">
    <location>
        <begin position="359"/>
        <end position="369"/>
    </location>
</feature>